<proteinExistence type="predicted"/>
<dbReference type="KEGG" id="ncl:C5F47_03875"/>
<evidence type="ECO:0000313" key="2">
    <source>
        <dbReference type="Proteomes" id="UP000509771"/>
    </source>
</evidence>
<reference evidence="1 2" key="1">
    <citation type="submission" date="2018-02" db="EMBL/GenBank/DDBJ databases">
        <title>Complete genome of Nitrosopumilus cobalaminigenes HCA1.</title>
        <authorList>
            <person name="Qin W."/>
            <person name="Zheng Y."/>
            <person name="Stahl D.A."/>
        </authorList>
    </citation>
    <scope>NUCLEOTIDE SEQUENCE [LARGE SCALE GENOMIC DNA]</scope>
    <source>
        <strain evidence="1 2">HCA1</strain>
    </source>
</reference>
<dbReference type="EMBL" id="CP026993">
    <property type="protein sequence ID" value="QLH02753.1"/>
    <property type="molecule type" value="Genomic_DNA"/>
</dbReference>
<accession>A0A7D5LZ43</accession>
<evidence type="ECO:0000313" key="1">
    <source>
        <dbReference type="EMBL" id="QLH02753.1"/>
    </source>
</evidence>
<dbReference type="RefSeq" id="WP_179361594.1">
    <property type="nucleotide sequence ID" value="NZ_CP026993.1"/>
</dbReference>
<organism evidence="1 2">
    <name type="scientific">Nitrosopumilus cobalaminigenes</name>
    <dbReference type="NCBI Taxonomy" id="1470066"/>
    <lineage>
        <taxon>Archaea</taxon>
        <taxon>Nitrososphaerota</taxon>
        <taxon>Nitrososphaeria</taxon>
        <taxon>Nitrosopumilales</taxon>
        <taxon>Nitrosopumilaceae</taxon>
        <taxon>Nitrosopumilus</taxon>
    </lineage>
</organism>
<gene>
    <name evidence="1" type="ORF">C5F47_03875</name>
</gene>
<protein>
    <submittedName>
        <fullName evidence="1">Uncharacterized protein</fullName>
    </submittedName>
</protein>
<dbReference type="AlphaFoldDB" id="A0A7D5LZ43"/>
<sequence length="93" mass="10478">MSEDQLEALIIQVINGAVTTIPSYLDEIKANKEVLKVENPQEFVYGIVMGMALGMGGAILSAQKETPTEEDQMKIREIVYKHIPEIRERIFVD</sequence>
<dbReference type="OrthoDB" id="4428at2157"/>
<dbReference type="Proteomes" id="UP000509771">
    <property type="component" value="Chromosome"/>
</dbReference>
<name>A0A7D5LZ43_9ARCH</name>
<dbReference type="GeneID" id="56059133"/>
<keyword evidence="2" id="KW-1185">Reference proteome</keyword>